<comment type="caution">
    <text evidence="2">The sequence shown here is derived from an EMBL/GenBank/DDBJ whole genome shotgun (WGS) entry which is preliminary data.</text>
</comment>
<dbReference type="Gene3D" id="3.40.50.150">
    <property type="entry name" value="Vaccinia Virus protein VP39"/>
    <property type="match status" value="1"/>
</dbReference>
<dbReference type="InterPro" id="IPR029063">
    <property type="entry name" value="SAM-dependent_MTases_sf"/>
</dbReference>
<reference evidence="2 3" key="1">
    <citation type="journal article" date="2018" name="Front. Microbiol.">
        <title>Conversion of Methionine to Cysteine in Lactobacillus paracasei Depends on the Highly Mobile cysK-ctl-cysE Gene Cluster.</title>
        <authorList>
            <person name="Wuthrich D."/>
            <person name="Irmler S."/>
            <person name="Berthoud H."/>
            <person name="Guggenbuhl B."/>
            <person name="Eugster E."/>
            <person name="Bruggmann R."/>
        </authorList>
    </citation>
    <scope>NUCLEOTIDE SEQUENCE [LARGE SCALE GENOMIC DNA]</scope>
    <source>
        <strain evidence="2 3">FAM18157</strain>
    </source>
</reference>
<dbReference type="SUPFAM" id="SSF53335">
    <property type="entry name" value="S-adenosyl-L-methionine-dependent methyltransferases"/>
    <property type="match status" value="1"/>
</dbReference>
<dbReference type="GO" id="GO:0032259">
    <property type="term" value="P:methylation"/>
    <property type="evidence" value="ECO:0007669"/>
    <property type="project" value="UniProtKB-KW"/>
</dbReference>
<keyword evidence="2" id="KW-0489">Methyltransferase</keyword>
<evidence type="ECO:0000259" key="1">
    <source>
        <dbReference type="Pfam" id="PF05175"/>
    </source>
</evidence>
<evidence type="ECO:0000313" key="3">
    <source>
        <dbReference type="Proteomes" id="UP000284716"/>
    </source>
</evidence>
<dbReference type="GO" id="GO:0008168">
    <property type="term" value="F:methyltransferase activity"/>
    <property type="evidence" value="ECO:0007669"/>
    <property type="project" value="UniProtKB-KW"/>
</dbReference>
<evidence type="ECO:0000313" key="2">
    <source>
        <dbReference type="EMBL" id="RND82376.1"/>
    </source>
</evidence>
<dbReference type="PANTHER" id="PTHR47739">
    <property type="entry name" value="TRNA1(VAL) (ADENINE(37)-N6)-METHYLTRANSFERASE"/>
    <property type="match status" value="1"/>
</dbReference>
<dbReference type="InterPro" id="IPR007848">
    <property type="entry name" value="Small_mtfrase_dom"/>
</dbReference>
<sequence>MFVMSLLPGERVDVLASRNIKIIQSSAVFSFSLDAVLLANFAQVKRHSRLVDLAAGNGAVGLFLARDMDQQVTMVELQPRLADMARRSVALNQLQNVTVQVGDLADATQMVAKDSVDIVTCNPPYFKVSSQSITNPNDHLALARHELTTDFATVARVSADLLKYQGKAFYVHRPERLAELLTTLTVVGLAPKRLQFIHPREDREANMVLIEAIKAGRPNGIRIMPPLIVHEADGTYSSSVRRLLNGD</sequence>
<organism evidence="2 3">
    <name type="scientific">Lacticaseibacillus paracasei</name>
    <name type="common">Lactobacillus paracasei</name>
    <dbReference type="NCBI Taxonomy" id="1597"/>
    <lineage>
        <taxon>Bacteria</taxon>
        <taxon>Bacillati</taxon>
        <taxon>Bacillota</taxon>
        <taxon>Bacilli</taxon>
        <taxon>Lactobacillales</taxon>
        <taxon>Lactobacillaceae</taxon>
        <taxon>Lacticaseibacillus</taxon>
    </lineage>
</organism>
<name>A0A422M4L4_LACPA</name>
<proteinExistence type="predicted"/>
<dbReference type="Pfam" id="PF05175">
    <property type="entry name" value="MTS"/>
    <property type="match status" value="1"/>
</dbReference>
<dbReference type="Proteomes" id="UP000284716">
    <property type="component" value="Unassembled WGS sequence"/>
</dbReference>
<keyword evidence="2" id="KW-0808">Transferase</keyword>
<dbReference type="EC" id="2.1.1.223" evidence="2"/>
<dbReference type="AlphaFoldDB" id="A0A422M4L4"/>
<feature type="domain" description="Methyltransferase small" evidence="1">
    <location>
        <begin position="20"/>
        <end position="148"/>
    </location>
</feature>
<dbReference type="InterPro" id="IPR050210">
    <property type="entry name" value="tRNA_Adenine-N(6)_MTase"/>
</dbReference>
<dbReference type="EMBL" id="LKFS01000045">
    <property type="protein sequence ID" value="RND82376.1"/>
    <property type="molecule type" value="Genomic_DNA"/>
</dbReference>
<dbReference type="PANTHER" id="PTHR47739:SF1">
    <property type="entry name" value="TRNA1(VAL) (ADENINE(37)-N6)-METHYLTRANSFERASE"/>
    <property type="match status" value="1"/>
</dbReference>
<protein>
    <submittedName>
        <fullName evidence="2">tRNA1(Val) (Adenine(37)-N6)-methyltransferase</fullName>
        <ecNumber evidence="2">2.1.1.223</ecNumber>
    </submittedName>
</protein>
<dbReference type="CDD" id="cd02440">
    <property type="entry name" value="AdoMet_MTases"/>
    <property type="match status" value="1"/>
</dbReference>
<gene>
    <name evidence="2" type="ORF">FAM18157_01080</name>
</gene>
<accession>A0A422M4L4</accession>